<comment type="pathway">
    <text evidence="2 16">Amino-acid biosynthesis; L-methionine biosynthesis via de novo pathway; L-homoserine from L-aspartate: step 2/3.</text>
</comment>
<evidence type="ECO:0000259" key="18">
    <source>
        <dbReference type="SMART" id="SM00859"/>
    </source>
</evidence>
<feature type="binding site" evidence="16">
    <location>
        <position position="99"/>
    </location>
    <ligand>
        <name>phosphate</name>
        <dbReference type="ChEBI" id="CHEBI:43474"/>
    </ligand>
</feature>
<name>A0A918P1E5_9NEIS</name>
<comment type="similarity">
    <text evidence="5 16">Belongs to the aspartate-semialdehyde dehydrogenase family.</text>
</comment>
<dbReference type="InterPro" id="IPR000534">
    <property type="entry name" value="Semialdehyde_DH_NAD-bd"/>
</dbReference>
<dbReference type="Proteomes" id="UP000645257">
    <property type="component" value="Unassembled WGS sequence"/>
</dbReference>
<dbReference type="GO" id="GO:0050661">
    <property type="term" value="F:NADP binding"/>
    <property type="evidence" value="ECO:0007669"/>
    <property type="project" value="UniProtKB-UniRule"/>
</dbReference>
<comment type="catalytic activity">
    <reaction evidence="15 16">
        <text>L-aspartate 4-semialdehyde + phosphate + NADP(+) = 4-phospho-L-aspartate + NADPH + H(+)</text>
        <dbReference type="Rhea" id="RHEA:24284"/>
        <dbReference type="ChEBI" id="CHEBI:15378"/>
        <dbReference type="ChEBI" id="CHEBI:43474"/>
        <dbReference type="ChEBI" id="CHEBI:57535"/>
        <dbReference type="ChEBI" id="CHEBI:57783"/>
        <dbReference type="ChEBI" id="CHEBI:58349"/>
        <dbReference type="ChEBI" id="CHEBI:537519"/>
        <dbReference type="EC" id="1.2.1.11"/>
    </reaction>
</comment>
<accession>A0A918P1E5</accession>
<keyword evidence="14 16" id="KW-0486">Methionine biosynthesis</keyword>
<comment type="caution">
    <text evidence="19">The sequence shown here is derived from an EMBL/GenBank/DDBJ whole genome shotgun (WGS) entry which is preliminary data.</text>
</comment>
<organism evidence="19 20">
    <name type="scientific">Paludibacterium paludis</name>
    <dbReference type="NCBI Taxonomy" id="1225769"/>
    <lineage>
        <taxon>Bacteria</taxon>
        <taxon>Pseudomonadati</taxon>
        <taxon>Pseudomonadota</taxon>
        <taxon>Betaproteobacteria</taxon>
        <taxon>Neisseriales</taxon>
        <taxon>Chromobacteriaceae</taxon>
        <taxon>Paludibacterium</taxon>
    </lineage>
</organism>
<dbReference type="AlphaFoldDB" id="A0A918P1E5"/>
<dbReference type="Pfam" id="PF02774">
    <property type="entry name" value="Semialdhyde_dhC"/>
    <property type="match status" value="1"/>
</dbReference>
<evidence type="ECO:0000256" key="8">
    <source>
        <dbReference type="ARBA" id="ARBA00022605"/>
    </source>
</evidence>
<dbReference type="EC" id="1.2.1.11" evidence="7 16"/>
<dbReference type="Gene3D" id="3.40.50.720">
    <property type="entry name" value="NAD(P)-binding Rossmann-like Domain"/>
    <property type="match status" value="1"/>
</dbReference>
<comment type="pathway">
    <text evidence="3 16">Amino-acid biosynthesis; L-lysine biosynthesis via DAP pathway; (S)-tetrahydrodipicolinate from L-aspartate: step 2/4.</text>
</comment>
<dbReference type="Gene3D" id="3.30.360.10">
    <property type="entry name" value="Dihydrodipicolinate Reductase, domain 2"/>
    <property type="match status" value="1"/>
</dbReference>
<evidence type="ECO:0000256" key="12">
    <source>
        <dbReference type="ARBA" id="ARBA00023002"/>
    </source>
</evidence>
<comment type="function">
    <text evidence="1 16">Catalyzes the NADPH-dependent formation of L-aspartate-semialdehyde (L-ASA) by the reductive dephosphorylation of L-aspartyl-4-phosphate.</text>
</comment>
<dbReference type="EMBL" id="BMYX01000006">
    <property type="protein sequence ID" value="GGY12011.1"/>
    <property type="molecule type" value="Genomic_DNA"/>
</dbReference>
<gene>
    <name evidence="16 19" type="primary">asd</name>
    <name evidence="19" type="ORF">GCM10011289_13790</name>
</gene>
<keyword evidence="20" id="KW-1185">Reference proteome</keyword>
<dbReference type="InterPro" id="IPR012280">
    <property type="entry name" value="Semialdhyde_DH_dimer_dom"/>
</dbReference>
<keyword evidence="12 16" id="KW-0560">Oxidoreductase</keyword>
<evidence type="ECO:0000256" key="15">
    <source>
        <dbReference type="ARBA" id="ARBA00047891"/>
    </source>
</evidence>
<evidence type="ECO:0000256" key="13">
    <source>
        <dbReference type="ARBA" id="ARBA00023154"/>
    </source>
</evidence>
<evidence type="ECO:0000256" key="9">
    <source>
        <dbReference type="ARBA" id="ARBA00022697"/>
    </source>
</evidence>
<dbReference type="PANTHER" id="PTHR46278:SF2">
    <property type="entry name" value="ASPARTATE-SEMIALDEHYDE DEHYDROGENASE"/>
    <property type="match status" value="1"/>
</dbReference>
<keyword evidence="8 16" id="KW-0028">Amino-acid biosynthesis</keyword>
<dbReference type="PIRSF" id="PIRSF000148">
    <property type="entry name" value="ASA_dh"/>
    <property type="match status" value="1"/>
</dbReference>
<evidence type="ECO:0000256" key="7">
    <source>
        <dbReference type="ARBA" id="ARBA00013120"/>
    </source>
</evidence>
<evidence type="ECO:0000313" key="20">
    <source>
        <dbReference type="Proteomes" id="UP000645257"/>
    </source>
</evidence>
<evidence type="ECO:0000256" key="14">
    <source>
        <dbReference type="ARBA" id="ARBA00023167"/>
    </source>
</evidence>
<keyword evidence="9 16" id="KW-0791">Threonine biosynthesis</keyword>
<evidence type="ECO:0000256" key="5">
    <source>
        <dbReference type="ARBA" id="ARBA00010584"/>
    </source>
</evidence>
<dbReference type="CDD" id="cd02316">
    <property type="entry name" value="VcASADH2_like_N"/>
    <property type="match status" value="1"/>
</dbReference>
<evidence type="ECO:0000256" key="6">
    <source>
        <dbReference type="ARBA" id="ARBA00011738"/>
    </source>
</evidence>
<evidence type="ECO:0000256" key="2">
    <source>
        <dbReference type="ARBA" id="ARBA00005021"/>
    </source>
</evidence>
<feature type="active site" description="Proton acceptor" evidence="16 17">
    <location>
        <position position="248"/>
    </location>
</feature>
<feature type="active site" description="Acyl-thioester intermediate" evidence="16 17">
    <location>
        <position position="130"/>
    </location>
</feature>
<keyword evidence="10 16" id="KW-0521">NADP</keyword>
<feature type="domain" description="Semialdehyde dehydrogenase NAD-binding" evidence="18">
    <location>
        <begin position="4"/>
        <end position="119"/>
    </location>
</feature>
<dbReference type="InterPro" id="IPR005986">
    <property type="entry name" value="Asp_semialdehyde_DH_beta"/>
</dbReference>
<evidence type="ECO:0000256" key="4">
    <source>
        <dbReference type="ARBA" id="ARBA00005097"/>
    </source>
</evidence>
<evidence type="ECO:0000256" key="10">
    <source>
        <dbReference type="ARBA" id="ARBA00022857"/>
    </source>
</evidence>
<dbReference type="SUPFAM" id="SSF55347">
    <property type="entry name" value="Glyceraldehyde-3-phosphate dehydrogenase-like, C-terminal domain"/>
    <property type="match status" value="1"/>
</dbReference>
<evidence type="ECO:0000256" key="11">
    <source>
        <dbReference type="ARBA" id="ARBA00022915"/>
    </source>
</evidence>
<reference evidence="19" key="1">
    <citation type="journal article" date="2014" name="Int. J. Syst. Evol. Microbiol.">
        <title>Complete genome sequence of Corynebacterium casei LMG S-19264T (=DSM 44701T), isolated from a smear-ripened cheese.</title>
        <authorList>
            <consortium name="US DOE Joint Genome Institute (JGI-PGF)"/>
            <person name="Walter F."/>
            <person name="Albersmeier A."/>
            <person name="Kalinowski J."/>
            <person name="Ruckert C."/>
        </authorList>
    </citation>
    <scope>NUCLEOTIDE SEQUENCE</scope>
    <source>
        <strain evidence="19">KCTC 32182</strain>
    </source>
</reference>
<protein>
    <recommendedName>
        <fullName evidence="7 16">Aspartate-semialdehyde dehydrogenase</fullName>
        <shortName evidence="16">ASA dehydrogenase</shortName>
        <shortName evidence="16">ASADH</shortName>
        <ecNumber evidence="7 16">1.2.1.11</ecNumber>
    </recommendedName>
    <alternativeName>
        <fullName evidence="16">Aspartate-beta-semialdehyde dehydrogenase</fullName>
    </alternativeName>
</protein>
<dbReference type="NCBIfam" id="TIGR01296">
    <property type="entry name" value="asd_B"/>
    <property type="match status" value="1"/>
</dbReference>
<comment type="caution">
    <text evidence="16">Lacks conserved residue(s) required for the propagation of feature annotation.</text>
</comment>
<comment type="subunit">
    <text evidence="6 16">Homodimer.</text>
</comment>
<evidence type="ECO:0000256" key="17">
    <source>
        <dbReference type="PIRSR" id="PIRSR000148-1"/>
    </source>
</evidence>
<dbReference type="RefSeq" id="WP_189532643.1">
    <property type="nucleotide sequence ID" value="NZ_BMYX01000006.1"/>
</dbReference>
<feature type="binding site" evidence="16">
    <location>
        <begin position="39"/>
        <end position="40"/>
    </location>
    <ligand>
        <name>NADP(+)</name>
        <dbReference type="ChEBI" id="CHEBI:58349"/>
    </ligand>
</feature>
<dbReference type="GO" id="GO:0046983">
    <property type="term" value="F:protein dimerization activity"/>
    <property type="evidence" value="ECO:0007669"/>
    <property type="project" value="InterPro"/>
</dbReference>
<proteinExistence type="inferred from homology"/>
<sequence length="362" mass="38384">MGVRIAIGGATGNVGRELLRILLERGFPADELVPLASARSAGSVIHAAGQTLEVRDLFEHDFAGTDILFLSAGAEVSRRISPKAAAAGCVVIDNSSAFRLAGDVPLIVPEVNGDRIGEWQKRRILPVGNCAAIPLAMVLAPLAREVALRRVVMSTYQSVSGAGRAGLEKLARQSRSARYDGRSMSWPDGWGGGEAAPLAFNVVPRIGAFLEDGSTGEEEKVVAETARMLGFDVRMAVTCVRVPVMVGHSASVNIEFASALGAARAREILAAAPGVALLDEPDKDRFAMPLFVEGRDEVFVSRLRDDVSLDSGLSLWIVSDNLRKGAALNAVQIGEALLDDAAFRAHLARRRSSVLRLVSQAA</sequence>
<dbReference type="PANTHER" id="PTHR46278">
    <property type="entry name" value="DEHYDROGENASE, PUTATIVE-RELATED"/>
    <property type="match status" value="1"/>
</dbReference>
<comment type="pathway">
    <text evidence="4 16">Amino-acid biosynthesis; L-threonine biosynthesis; L-threonine from L-aspartate: step 2/5.</text>
</comment>
<dbReference type="GO" id="GO:0004073">
    <property type="term" value="F:aspartate-semialdehyde dehydrogenase activity"/>
    <property type="evidence" value="ECO:0007669"/>
    <property type="project" value="UniProtKB-UniRule"/>
</dbReference>
<feature type="binding site" evidence="16">
    <location>
        <begin position="11"/>
        <end position="14"/>
    </location>
    <ligand>
        <name>NADP(+)</name>
        <dbReference type="ChEBI" id="CHEBI:58349"/>
    </ligand>
</feature>
<dbReference type="HAMAP" id="MF_02121">
    <property type="entry name" value="ASADH"/>
    <property type="match status" value="1"/>
</dbReference>
<dbReference type="SMART" id="SM00859">
    <property type="entry name" value="Semialdhyde_dh"/>
    <property type="match status" value="1"/>
</dbReference>
<evidence type="ECO:0000256" key="16">
    <source>
        <dbReference type="HAMAP-Rule" id="MF_02121"/>
    </source>
</evidence>
<dbReference type="InterPro" id="IPR000319">
    <property type="entry name" value="Asp-semialdehyde_DH_CS"/>
</dbReference>
<dbReference type="CDD" id="cd18131">
    <property type="entry name" value="ASADH_C_bac_euk_like"/>
    <property type="match status" value="1"/>
</dbReference>
<dbReference type="GO" id="GO:0019877">
    <property type="term" value="P:diaminopimelate biosynthetic process"/>
    <property type="evidence" value="ECO:0007669"/>
    <property type="project" value="UniProtKB-UniRule"/>
</dbReference>
<evidence type="ECO:0000256" key="3">
    <source>
        <dbReference type="ARBA" id="ARBA00005076"/>
    </source>
</evidence>
<keyword evidence="11 16" id="KW-0220">Diaminopimelate biosynthesis</keyword>
<dbReference type="GO" id="GO:0051287">
    <property type="term" value="F:NAD binding"/>
    <property type="evidence" value="ECO:0007669"/>
    <property type="project" value="InterPro"/>
</dbReference>
<dbReference type="Pfam" id="PF01118">
    <property type="entry name" value="Semialdhyde_dh"/>
    <property type="match status" value="1"/>
</dbReference>
<reference evidence="19" key="2">
    <citation type="submission" date="2020-09" db="EMBL/GenBank/DDBJ databases">
        <authorList>
            <person name="Sun Q."/>
            <person name="Kim S."/>
        </authorList>
    </citation>
    <scope>NUCLEOTIDE SEQUENCE</scope>
    <source>
        <strain evidence="19">KCTC 32182</strain>
    </source>
</reference>
<feature type="binding site" evidence="16">
    <location>
        <position position="157"/>
    </location>
    <ligand>
        <name>substrate</name>
    </ligand>
</feature>
<feature type="binding site" evidence="16">
    <location>
        <begin position="160"/>
        <end position="161"/>
    </location>
    <ligand>
        <name>NADP(+)</name>
        <dbReference type="ChEBI" id="CHEBI:58349"/>
    </ligand>
</feature>
<dbReference type="PROSITE" id="PS01103">
    <property type="entry name" value="ASD"/>
    <property type="match status" value="1"/>
</dbReference>
<keyword evidence="13 16" id="KW-0457">Lysine biosynthesis</keyword>
<dbReference type="NCBIfam" id="NF011456">
    <property type="entry name" value="PRK14874.1"/>
    <property type="match status" value="1"/>
</dbReference>
<dbReference type="GO" id="GO:0009088">
    <property type="term" value="P:threonine biosynthetic process"/>
    <property type="evidence" value="ECO:0007669"/>
    <property type="project" value="UniProtKB-UniRule"/>
</dbReference>
<feature type="binding site" evidence="16">
    <location>
        <position position="241"/>
    </location>
    <ligand>
        <name>substrate</name>
    </ligand>
</feature>
<evidence type="ECO:0000256" key="1">
    <source>
        <dbReference type="ARBA" id="ARBA00002492"/>
    </source>
</evidence>
<dbReference type="GO" id="GO:0009089">
    <property type="term" value="P:lysine biosynthetic process via diaminopimelate"/>
    <property type="evidence" value="ECO:0007669"/>
    <property type="project" value="UniProtKB-UniRule"/>
</dbReference>
<dbReference type="InterPro" id="IPR036291">
    <property type="entry name" value="NAD(P)-bd_dom_sf"/>
</dbReference>
<dbReference type="GO" id="GO:0071266">
    <property type="term" value="P:'de novo' L-methionine biosynthetic process"/>
    <property type="evidence" value="ECO:0007669"/>
    <property type="project" value="UniProtKB-UniRule"/>
</dbReference>
<feature type="binding site" evidence="16">
    <location>
        <position position="321"/>
    </location>
    <ligand>
        <name>NADP(+)</name>
        <dbReference type="ChEBI" id="CHEBI:58349"/>
    </ligand>
</feature>
<dbReference type="GO" id="GO:0009097">
    <property type="term" value="P:isoleucine biosynthetic process"/>
    <property type="evidence" value="ECO:0007669"/>
    <property type="project" value="UniProtKB-UniRule"/>
</dbReference>
<evidence type="ECO:0000313" key="19">
    <source>
        <dbReference type="EMBL" id="GGY12011.1"/>
    </source>
</evidence>
<dbReference type="InterPro" id="IPR012080">
    <property type="entry name" value="Asp_semialdehyde_DH"/>
</dbReference>
<dbReference type="SUPFAM" id="SSF51735">
    <property type="entry name" value="NAD(P)-binding Rossmann-fold domains"/>
    <property type="match status" value="1"/>
</dbReference>